<dbReference type="AlphaFoldDB" id="A0A845QDP8"/>
<evidence type="ECO:0000313" key="4">
    <source>
        <dbReference type="EMBL" id="NBG96171.1"/>
    </source>
</evidence>
<dbReference type="Gene3D" id="3.40.630.30">
    <property type="match status" value="1"/>
</dbReference>
<evidence type="ECO:0000256" key="1">
    <source>
        <dbReference type="ARBA" id="ARBA00022679"/>
    </source>
</evidence>
<dbReference type="OrthoDB" id="1821130at2"/>
<proteinExistence type="predicted"/>
<dbReference type="GO" id="GO:0016747">
    <property type="term" value="F:acyltransferase activity, transferring groups other than amino-acyl groups"/>
    <property type="evidence" value="ECO:0007669"/>
    <property type="project" value="InterPro"/>
</dbReference>
<name>A0A845QDP8_9HYPH</name>
<dbReference type="EMBL" id="WXYQ01000007">
    <property type="protein sequence ID" value="NBG96171.1"/>
    <property type="molecule type" value="Genomic_DNA"/>
</dbReference>
<keyword evidence="2 4" id="KW-0012">Acyltransferase</keyword>
<dbReference type="EC" id="2.3.1.-" evidence="4"/>
<dbReference type="InterPro" id="IPR000182">
    <property type="entry name" value="GNAT_dom"/>
</dbReference>
<dbReference type="PANTHER" id="PTHR43877">
    <property type="entry name" value="AMINOALKYLPHOSPHONATE N-ACETYLTRANSFERASE-RELATED-RELATED"/>
    <property type="match status" value="1"/>
</dbReference>
<evidence type="ECO:0000313" key="5">
    <source>
        <dbReference type="Proteomes" id="UP000470384"/>
    </source>
</evidence>
<dbReference type="InterPro" id="IPR050832">
    <property type="entry name" value="Bact_Acetyltransf"/>
</dbReference>
<protein>
    <submittedName>
        <fullName evidence="4">GNAT family acetyltransferase</fullName>
        <ecNumber evidence="4">2.3.1.-</ecNumber>
    </submittedName>
</protein>
<organism evidence="4 5">
    <name type="scientific">Pyruvatibacter mobilis</name>
    <dbReference type="NCBI Taxonomy" id="1712261"/>
    <lineage>
        <taxon>Bacteria</taxon>
        <taxon>Pseudomonadati</taxon>
        <taxon>Pseudomonadota</taxon>
        <taxon>Alphaproteobacteria</taxon>
        <taxon>Hyphomicrobiales</taxon>
        <taxon>Parvibaculaceae</taxon>
        <taxon>Pyruvatibacter</taxon>
    </lineage>
</organism>
<dbReference type="InterPro" id="IPR016181">
    <property type="entry name" value="Acyl_CoA_acyltransferase"/>
</dbReference>
<evidence type="ECO:0000259" key="3">
    <source>
        <dbReference type="PROSITE" id="PS51186"/>
    </source>
</evidence>
<dbReference type="SUPFAM" id="SSF55729">
    <property type="entry name" value="Acyl-CoA N-acyltransferases (Nat)"/>
    <property type="match status" value="1"/>
</dbReference>
<accession>A0A845QDP8</accession>
<gene>
    <name evidence="4" type="ORF">GTQ45_10545</name>
</gene>
<reference evidence="4 5" key="1">
    <citation type="journal article" date="2016" name="Int. J. Syst. Evol. Microbiol.">
        <title>Pyruvatibacter mobilis gen. nov., sp. nov., a marine bacterium from the culture broth of Picochlorum sp. 122.</title>
        <authorList>
            <person name="Wang G."/>
            <person name="Tang M."/>
            <person name="Wu H."/>
            <person name="Dai S."/>
            <person name="Li T."/>
            <person name="Chen C."/>
            <person name="He H."/>
            <person name="Fan J."/>
            <person name="Xiang W."/>
            <person name="Li X."/>
        </authorList>
    </citation>
    <scope>NUCLEOTIDE SEQUENCE [LARGE SCALE GENOMIC DNA]</scope>
    <source>
        <strain evidence="4 5">GYP-11</strain>
    </source>
</reference>
<comment type="caution">
    <text evidence="4">The sequence shown here is derived from an EMBL/GenBank/DDBJ whole genome shotgun (WGS) entry which is preliminary data.</text>
</comment>
<dbReference type="Proteomes" id="UP000470384">
    <property type="component" value="Unassembled WGS sequence"/>
</dbReference>
<keyword evidence="5" id="KW-1185">Reference proteome</keyword>
<feature type="domain" description="N-acetyltransferase" evidence="3">
    <location>
        <begin position="10"/>
        <end position="147"/>
    </location>
</feature>
<dbReference type="GeneID" id="300655319"/>
<dbReference type="PROSITE" id="PS51186">
    <property type="entry name" value="GNAT"/>
    <property type="match status" value="1"/>
</dbReference>
<dbReference type="CDD" id="cd04301">
    <property type="entry name" value="NAT_SF"/>
    <property type="match status" value="1"/>
</dbReference>
<evidence type="ECO:0000256" key="2">
    <source>
        <dbReference type="ARBA" id="ARBA00023315"/>
    </source>
</evidence>
<dbReference type="RefSeq" id="WP_160588222.1">
    <property type="nucleotide sequence ID" value="NZ_BMHN01000001.1"/>
</dbReference>
<keyword evidence="1 4" id="KW-0808">Transferase</keyword>
<sequence>MTKNQSASDIHFRDAVAADRDAVTALWAACGLTRPWNDAAADFDRALSGPSSTVLVGICADAVIASAMVGDDGHRGTVYYVSVAPKQQGTDLGRRLMAAAEDWLRARGAGKINLLVRNENARAAGFYEALGYDVEPNTQLGKWLTPR</sequence>
<dbReference type="NCBIfam" id="NF002959">
    <property type="entry name" value="PRK03624.1"/>
    <property type="match status" value="1"/>
</dbReference>
<dbReference type="Pfam" id="PF00583">
    <property type="entry name" value="Acetyltransf_1"/>
    <property type="match status" value="1"/>
</dbReference>